<accession>A0A8J4TUJ2</accession>
<proteinExistence type="predicted"/>
<evidence type="ECO:0000256" key="1">
    <source>
        <dbReference type="SAM" id="MobiDB-lite"/>
    </source>
</evidence>
<evidence type="ECO:0000313" key="2">
    <source>
        <dbReference type="EMBL" id="KAF5904061.1"/>
    </source>
</evidence>
<sequence length="204" mass="22884">VAGGYRSSRHVPQPAVSAADSALGLHAAVQFPRGGPAAHRPRELPAAREPRLPRDRARFLRHRQELLPAADQHEPAHAHAHTHRARIPEVRSERHPRTRYQDRILSTCTAWHESQTLPLPLFRCVIPSIHQSRLFPRFKLSGSYTGNLLMATYSKGKAEERDAEAGRVFGCAAQSFGENVSEAEVHQQTRQEEAGHETRPERLS</sequence>
<feature type="compositionally biased region" description="Basic and acidic residues" evidence="1">
    <location>
        <begin position="40"/>
        <end position="53"/>
    </location>
</feature>
<feature type="non-terminal residue" evidence="2">
    <location>
        <position position="204"/>
    </location>
</feature>
<dbReference type="AlphaFoldDB" id="A0A8J4TUJ2"/>
<dbReference type="EMBL" id="QNUK01000064">
    <property type="protein sequence ID" value="KAF5904061.1"/>
    <property type="molecule type" value="Genomic_DNA"/>
</dbReference>
<feature type="region of interest" description="Disordered" evidence="1">
    <location>
        <begin position="72"/>
        <end position="98"/>
    </location>
</feature>
<feature type="region of interest" description="Disordered" evidence="1">
    <location>
        <begin position="32"/>
        <end position="53"/>
    </location>
</feature>
<feature type="region of interest" description="Disordered" evidence="1">
    <location>
        <begin position="180"/>
        <end position="204"/>
    </location>
</feature>
<feature type="compositionally biased region" description="Basic and acidic residues" evidence="1">
    <location>
        <begin position="183"/>
        <end position="204"/>
    </location>
</feature>
<feature type="compositionally biased region" description="Basic and acidic residues" evidence="1">
    <location>
        <begin position="86"/>
        <end position="98"/>
    </location>
</feature>
<gene>
    <name evidence="2" type="ORF">DAT39_006231</name>
</gene>
<reference evidence="2" key="1">
    <citation type="submission" date="2020-07" db="EMBL/GenBank/DDBJ databases">
        <title>Clarias magur genome sequencing, assembly and annotation.</title>
        <authorList>
            <person name="Kushwaha B."/>
            <person name="Kumar R."/>
            <person name="Das P."/>
            <person name="Joshi C.G."/>
            <person name="Kumar D."/>
            <person name="Nagpure N.S."/>
            <person name="Pandey M."/>
            <person name="Agarwal S."/>
            <person name="Srivastava S."/>
            <person name="Singh M."/>
            <person name="Sahoo L."/>
            <person name="Jayasankar P."/>
            <person name="Meher P.K."/>
            <person name="Koringa P.G."/>
            <person name="Iquebal M.A."/>
            <person name="Das S.P."/>
            <person name="Bit A."/>
            <person name="Patnaik S."/>
            <person name="Patel N."/>
            <person name="Shah T.M."/>
            <person name="Hinsu A."/>
            <person name="Jena J.K."/>
        </authorList>
    </citation>
    <scope>NUCLEOTIDE SEQUENCE</scope>
    <source>
        <strain evidence="2">CIFAMagur01</strain>
        <tissue evidence="2">Testis</tissue>
    </source>
</reference>
<name>A0A8J4TUJ2_CLAMG</name>
<comment type="caution">
    <text evidence="2">The sequence shown here is derived from an EMBL/GenBank/DDBJ whole genome shotgun (WGS) entry which is preliminary data.</text>
</comment>
<feature type="non-terminal residue" evidence="2">
    <location>
        <position position="1"/>
    </location>
</feature>
<dbReference type="Proteomes" id="UP000727407">
    <property type="component" value="Unassembled WGS sequence"/>
</dbReference>
<evidence type="ECO:0000313" key="3">
    <source>
        <dbReference type="Proteomes" id="UP000727407"/>
    </source>
</evidence>
<protein>
    <submittedName>
        <fullName evidence="2">Uncharacterized protein</fullName>
    </submittedName>
</protein>
<keyword evidence="3" id="KW-1185">Reference proteome</keyword>
<organism evidence="2 3">
    <name type="scientific">Clarias magur</name>
    <name type="common">Asian catfish</name>
    <name type="synonym">Macropteronotus magur</name>
    <dbReference type="NCBI Taxonomy" id="1594786"/>
    <lineage>
        <taxon>Eukaryota</taxon>
        <taxon>Metazoa</taxon>
        <taxon>Chordata</taxon>
        <taxon>Craniata</taxon>
        <taxon>Vertebrata</taxon>
        <taxon>Euteleostomi</taxon>
        <taxon>Actinopterygii</taxon>
        <taxon>Neopterygii</taxon>
        <taxon>Teleostei</taxon>
        <taxon>Ostariophysi</taxon>
        <taxon>Siluriformes</taxon>
        <taxon>Clariidae</taxon>
        <taxon>Clarias</taxon>
    </lineage>
</organism>